<dbReference type="AlphaFoldDB" id="A0A225WPF9"/>
<evidence type="ECO:0000313" key="2">
    <source>
        <dbReference type="Proteomes" id="UP000198211"/>
    </source>
</evidence>
<gene>
    <name evidence="1" type="ORF">PHMEG_0006574</name>
</gene>
<evidence type="ECO:0000313" key="1">
    <source>
        <dbReference type="EMBL" id="OWZ19208.1"/>
    </source>
</evidence>
<comment type="caution">
    <text evidence="1">The sequence shown here is derived from an EMBL/GenBank/DDBJ whole genome shotgun (WGS) entry which is preliminary data.</text>
</comment>
<reference evidence="2" key="1">
    <citation type="submission" date="2017-03" db="EMBL/GenBank/DDBJ databases">
        <title>Phytopthora megakarya and P. palmivora, two closely related causual agents of cacao black pod achieved similar genome size and gene model numbers by different mechanisms.</title>
        <authorList>
            <person name="Ali S."/>
            <person name="Shao J."/>
            <person name="Larry D.J."/>
            <person name="Kronmiller B."/>
            <person name="Shen D."/>
            <person name="Strem M.D."/>
            <person name="Melnick R.L."/>
            <person name="Guiltinan M.J."/>
            <person name="Tyler B.M."/>
            <person name="Meinhardt L.W."/>
            <person name="Bailey B.A."/>
        </authorList>
    </citation>
    <scope>NUCLEOTIDE SEQUENCE [LARGE SCALE GENOMIC DNA]</scope>
    <source>
        <strain evidence="2">zdho120</strain>
    </source>
</reference>
<protein>
    <submittedName>
        <fullName evidence="1">Uncharacterized protein</fullName>
    </submittedName>
</protein>
<dbReference type="Proteomes" id="UP000198211">
    <property type="component" value="Unassembled WGS sequence"/>
</dbReference>
<sequence length="92" mass="10944">MLRRKLRTPNELSVTDAQRRLENVNSSGSGIGTVMIEVWKFRIGERVWMFKPTRGAKASKFVHSWIEPLRIKDEARYENFLLEREDVEEHNR</sequence>
<accession>A0A225WPF9</accession>
<organism evidence="1 2">
    <name type="scientific">Phytophthora megakarya</name>
    <dbReference type="NCBI Taxonomy" id="4795"/>
    <lineage>
        <taxon>Eukaryota</taxon>
        <taxon>Sar</taxon>
        <taxon>Stramenopiles</taxon>
        <taxon>Oomycota</taxon>
        <taxon>Peronosporomycetes</taxon>
        <taxon>Peronosporales</taxon>
        <taxon>Peronosporaceae</taxon>
        <taxon>Phytophthora</taxon>
    </lineage>
</organism>
<keyword evidence="2" id="KW-1185">Reference proteome</keyword>
<dbReference type="EMBL" id="NBNE01000472">
    <property type="protein sequence ID" value="OWZ19208.1"/>
    <property type="molecule type" value="Genomic_DNA"/>
</dbReference>
<name>A0A225WPF9_9STRA</name>
<proteinExistence type="predicted"/>